<accession>A0A3M7S8N8</accession>
<evidence type="ECO:0000313" key="3">
    <source>
        <dbReference type="Proteomes" id="UP000276133"/>
    </source>
</evidence>
<evidence type="ECO:0000256" key="1">
    <source>
        <dbReference type="SAM" id="MobiDB-lite"/>
    </source>
</evidence>
<name>A0A3M7S8N8_BRAPC</name>
<dbReference type="AlphaFoldDB" id="A0A3M7S8N8"/>
<protein>
    <submittedName>
        <fullName evidence="2">Uncharacterized protein</fullName>
    </submittedName>
</protein>
<keyword evidence="3" id="KW-1185">Reference proteome</keyword>
<organism evidence="2 3">
    <name type="scientific">Brachionus plicatilis</name>
    <name type="common">Marine rotifer</name>
    <name type="synonym">Brachionus muelleri</name>
    <dbReference type="NCBI Taxonomy" id="10195"/>
    <lineage>
        <taxon>Eukaryota</taxon>
        <taxon>Metazoa</taxon>
        <taxon>Spiralia</taxon>
        <taxon>Gnathifera</taxon>
        <taxon>Rotifera</taxon>
        <taxon>Eurotatoria</taxon>
        <taxon>Monogononta</taxon>
        <taxon>Pseudotrocha</taxon>
        <taxon>Ploima</taxon>
        <taxon>Brachionidae</taxon>
        <taxon>Brachionus</taxon>
    </lineage>
</organism>
<comment type="caution">
    <text evidence="2">The sequence shown here is derived from an EMBL/GenBank/DDBJ whole genome shotgun (WGS) entry which is preliminary data.</text>
</comment>
<dbReference type="Proteomes" id="UP000276133">
    <property type="component" value="Unassembled WGS sequence"/>
</dbReference>
<reference evidence="2 3" key="1">
    <citation type="journal article" date="2018" name="Sci. Rep.">
        <title>Genomic signatures of local adaptation to the degree of environmental predictability in rotifers.</title>
        <authorList>
            <person name="Franch-Gras L."/>
            <person name="Hahn C."/>
            <person name="Garcia-Roger E.M."/>
            <person name="Carmona M.J."/>
            <person name="Serra M."/>
            <person name="Gomez A."/>
        </authorList>
    </citation>
    <scope>NUCLEOTIDE SEQUENCE [LARGE SCALE GENOMIC DNA]</scope>
    <source>
        <strain evidence="2">HYR1</strain>
    </source>
</reference>
<evidence type="ECO:0000313" key="2">
    <source>
        <dbReference type="EMBL" id="RNA32174.1"/>
    </source>
</evidence>
<proteinExistence type="predicted"/>
<gene>
    <name evidence="2" type="ORF">BpHYR1_017702</name>
</gene>
<dbReference type="EMBL" id="REGN01001835">
    <property type="protein sequence ID" value="RNA32174.1"/>
    <property type="molecule type" value="Genomic_DNA"/>
</dbReference>
<sequence>MSKKSSKKHQKLYSSQLAKHFEGHNQTLFKEKTNSRDESFSSESCQSNSIDSNDKKYCVIQFLCDRTFDKIKLVQFFVEIKLNY</sequence>
<feature type="region of interest" description="Disordered" evidence="1">
    <location>
        <begin position="32"/>
        <end position="51"/>
    </location>
</feature>